<dbReference type="EMBL" id="NVQC01000006">
    <property type="protein sequence ID" value="PTL37219.1"/>
    <property type="molecule type" value="Genomic_DNA"/>
</dbReference>
<dbReference type="Proteomes" id="UP000241436">
    <property type="component" value="Unassembled WGS sequence"/>
</dbReference>
<evidence type="ECO:0000313" key="2">
    <source>
        <dbReference type="Proteomes" id="UP000241436"/>
    </source>
</evidence>
<accession>A0A2T4U1K7</accession>
<name>A0A2T4U1K7_9BACT</name>
<reference evidence="2" key="2">
    <citation type="journal article" date="2018" name="Environ. Microbiol.">
        <title>Bloom of a denitrifying methanotroph, 'Candidatus Methylomirabilis limnetica', in a deep stratified lake.</title>
        <authorList>
            <person name="Graf J.S."/>
            <person name="Mayr M.J."/>
            <person name="Marchant H.K."/>
            <person name="Tienken D."/>
            <person name="Hach P.F."/>
            <person name="Brand A."/>
            <person name="Schubert C.J."/>
            <person name="Kuypers M.M."/>
            <person name="Milucka J."/>
        </authorList>
    </citation>
    <scope>NUCLEOTIDE SEQUENCE [LARGE SCALE GENOMIC DNA]</scope>
    <source>
        <strain evidence="2">Zug</strain>
    </source>
</reference>
<dbReference type="Gene3D" id="1.20.120.330">
    <property type="entry name" value="Nucleotidyltransferases domain 2"/>
    <property type="match status" value="1"/>
</dbReference>
<sequence length="141" mass="16433">MDDIRWKQRFNNYLKAFQTLVEAVELARSRELSKLEQQGLIQSFEFTHELAWNVLKDYLEDKGIVGLIGSKDATREAFKNGLIVQGEDWMKMIEVRNLTSHTYDLKIAQAVADDILERFYPAFQSMAKKFTALHDQEDKNS</sequence>
<dbReference type="GO" id="GO:0016740">
    <property type="term" value="F:transferase activity"/>
    <property type="evidence" value="ECO:0007669"/>
    <property type="project" value="UniProtKB-KW"/>
</dbReference>
<proteinExistence type="predicted"/>
<dbReference type="OrthoDB" id="9810452at2"/>
<organism evidence="1 2">
    <name type="scientific">Candidatus Methylomirabilis limnetica</name>
    <dbReference type="NCBI Taxonomy" id="2033718"/>
    <lineage>
        <taxon>Bacteria</taxon>
        <taxon>Candidatus Methylomirabilota</taxon>
        <taxon>Candidatus Methylomirabilia</taxon>
        <taxon>Candidatus Methylomirabilales</taxon>
        <taxon>Candidatus Methylomirabilaceae</taxon>
        <taxon>Candidatus Methylomirabilis</taxon>
    </lineage>
</organism>
<dbReference type="AlphaFoldDB" id="A0A2T4U1K7"/>
<dbReference type="InterPro" id="IPR010235">
    <property type="entry name" value="HepT"/>
</dbReference>
<dbReference type="NCBIfam" id="TIGR01987">
    <property type="entry name" value="HI0074"/>
    <property type="match status" value="1"/>
</dbReference>
<evidence type="ECO:0000313" key="1">
    <source>
        <dbReference type="EMBL" id="PTL37219.1"/>
    </source>
</evidence>
<dbReference type="RefSeq" id="WP_107560901.1">
    <property type="nucleotide sequence ID" value="NZ_NVQC01000006.1"/>
</dbReference>
<keyword evidence="1" id="KW-0808">Transferase</keyword>
<reference evidence="1 2" key="1">
    <citation type="submission" date="2017-09" db="EMBL/GenBank/DDBJ databases">
        <title>Bloom of a denitrifying methanotroph, Candidatus Methylomirabilis limnetica, in a deep stratified lake.</title>
        <authorList>
            <person name="Graf J.S."/>
            <person name="Marchant H.K."/>
            <person name="Tienken D."/>
            <person name="Hach P.F."/>
            <person name="Brand A."/>
            <person name="Schubert C.J."/>
            <person name="Kuypers M.M."/>
            <person name="Milucka J."/>
        </authorList>
    </citation>
    <scope>NUCLEOTIDE SEQUENCE [LARGE SCALE GENOMIC DNA]</scope>
    <source>
        <strain evidence="1 2">Zug</strain>
    </source>
</reference>
<protein>
    <submittedName>
        <fullName evidence="1">Nucleotidyltransferase</fullName>
    </submittedName>
</protein>
<keyword evidence="2" id="KW-1185">Reference proteome</keyword>
<comment type="caution">
    <text evidence="1">The sequence shown here is derived from an EMBL/GenBank/DDBJ whole genome shotgun (WGS) entry which is preliminary data.</text>
</comment>
<gene>
    <name evidence="1" type="ORF">CLG94_00240</name>
</gene>
<dbReference type="SUPFAM" id="SSF81593">
    <property type="entry name" value="Nucleotidyltransferase substrate binding subunit/domain"/>
    <property type="match status" value="1"/>
</dbReference>
<dbReference type="Pfam" id="PF08780">
    <property type="entry name" value="NTase_sub_bind"/>
    <property type="match status" value="1"/>
</dbReference>